<keyword evidence="1" id="KW-0732">Signal</keyword>
<dbReference type="SUPFAM" id="SSF100910">
    <property type="entry name" value="Chemosensory protein Csp2"/>
    <property type="match status" value="1"/>
</dbReference>
<organism evidence="2">
    <name type="scientific">Aphis gossypii</name>
    <name type="common">Cotton aphid</name>
    <dbReference type="NCBI Taxonomy" id="80765"/>
    <lineage>
        <taxon>Eukaryota</taxon>
        <taxon>Metazoa</taxon>
        <taxon>Ecdysozoa</taxon>
        <taxon>Arthropoda</taxon>
        <taxon>Hexapoda</taxon>
        <taxon>Insecta</taxon>
        <taxon>Pterygota</taxon>
        <taxon>Neoptera</taxon>
        <taxon>Paraneoptera</taxon>
        <taxon>Hemiptera</taxon>
        <taxon>Sternorrhyncha</taxon>
        <taxon>Aphidomorpha</taxon>
        <taxon>Aphidoidea</taxon>
        <taxon>Aphididae</taxon>
        <taxon>Aphidini</taxon>
        <taxon>Aphis</taxon>
        <taxon>Aphis</taxon>
    </lineage>
</organism>
<dbReference type="AlphaFoldDB" id="A0A023SDZ8"/>
<proteinExistence type="evidence at transcript level"/>
<reference evidence="2" key="1">
    <citation type="submission" date="2014-02" db="EMBL/GenBank/DDBJ databases">
        <authorList>
            <person name="Na L."/>
        </authorList>
    </citation>
    <scope>NUCLEOTIDE SEQUENCE</scope>
</reference>
<evidence type="ECO:0000256" key="1">
    <source>
        <dbReference type="SAM" id="SignalP"/>
    </source>
</evidence>
<dbReference type="InterPro" id="IPR036682">
    <property type="entry name" value="OS_D_A10/PebIII_sf"/>
</dbReference>
<feature type="chain" id="PRO_5001523739" evidence="1">
    <location>
        <begin position="17"/>
        <end position="128"/>
    </location>
</feature>
<protein>
    <submittedName>
        <fullName evidence="2">Acid trehalase</fullName>
    </submittedName>
</protein>
<dbReference type="Pfam" id="PF03392">
    <property type="entry name" value="OS-D"/>
    <property type="match status" value="1"/>
</dbReference>
<name>A0A023SDZ8_APHGO</name>
<evidence type="ECO:0000313" key="2">
    <source>
        <dbReference type="EMBL" id="AHX71992.1"/>
    </source>
</evidence>
<feature type="signal peptide" evidence="1">
    <location>
        <begin position="1"/>
        <end position="16"/>
    </location>
</feature>
<dbReference type="InterPro" id="IPR005055">
    <property type="entry name" value="A10/PebIII"/>
</dbReference>
<gene>
    <name evidence="2" type="primary">CSP3</name>
</gene>
<dbReference type="Gene3D" id="1.10.2080.10">
    <property type="entry name" value="Insect odorant-binding protein A10/Ejaculatory bulb-specific protein 3"/>
    <property type="match status" value="1"/>
</dbReference>
<dbReference type="EMBL" id="KJ451426">
    <property type="protein sequence ID" value="AHX71992.1"/>
    <property type="molecule type" value="mRNA"/>
</dbReference>
<dbReference type="PANTHER" id="PTHR11257">
    <property type="entry name" value="CHEMOSENSORY PROTEIN-RELATED"/>
    <property type="match status" value="1"/>
</dbReference>
<accession>A0A023SDZ8</accession>
<sequence>MKVAILFLGFFAVALGHPQSTYTTKYDGVDIEMILRNPRLLNNYVNCLLDKGKCTPDGTELKTLLPDAILSECSKCNPKQKEGSERVITFLVKEKPDIWAKLAAKYDPQNTYRVKLQQEAAKRGITLP</sequence>
<dbReference type="PANTHER" id="PTHR11257:SF13">
    <property type="entry name" value="GEO07322P1"/>
    <property type="match status" value="1"/>
</dbReference>